<dbReference type="InterPro" id="IPR004107">
    <property type="entry name" value="Integrase_SAM-like_N"/>
</dbReference>
<evidence type="ECO:0000256" key="4">
    <source>
        <dbReference type="ARBA" id="ARBA00023172"/>
    </source>
</evidence>
<dbReference type="Pfam" id="PF14659">
    <property type="entry name" value="Phage_int_SAM_3"/>
    <property type="match status" value="1"/>
</dbReference>
<dbReference type="PROSITE" id="PS51898">
    <property type="entry name" value="TYR_RECOMBINASE"/>
    <property type="match status" value="1"/>
</dbReference>
<proteinExistence type="inferred from homology"/>
<dbReference type="InterPro" id="IPR002104">
    <property type="entry name" value="Integrase_catalytic"/>
</dbReference>
<evidence type="ECO:0000256" key="1">
    <source>
        <dbReference type="ARBA" id="ARBA00008857"/>
    </source>
</evidence>
<evidence type="ECO:0000256" key="2">
    <source>
        <dbReference type="ARBA" id="ARBA00022908"/>
    </source>
</evidence>
<accession>A0A5P0ZEY8</accession>
<keyword evidence="9" id="KW-1185">Reference proteome</keyword>
<dbReference type="InterPro" id="IPR013762">
    <property type="entry name" value="Integrase-like_cat_sf"/>
</dbReference>
<comment type="caution">
    <text evidence="7">The sequence shown here is derived from an EMBL/GenBank/DDBJ whole genome shotgun (WGS) entry which is preliminary data.</text>
</comment>
<protein>
    <submittedName>
        <fullName evidence="7">Site-specific integrase</fullName>
    </submittedName>
</protein>
<comment type="similarity">
    <text evidence="1">Belongs to the 'phage' integrase family.</text>
</comment>
<evidence type="ECO:0000313" key="8">
    <source>
        <dbReference type="Proteomes" id="UP000380386"/>
    </source>
</evidence>
<dbReference type="Gene3D" id="1.10.150.130">
    <property type="match status" value="1"/>
</dbReference>
<dbReference type="InterPro" id="IPR010998">
    <property type="entry name" value="Integrase_recombinase_N"/>
</dbReference>
<dbReference type="GO" id="GO:0015074">
    <property type="term" value="P:DNA integration"/>
    <property type="evidence" value="ECO:0007669"/>
    <property type="project" value="UniProtKB-KW"/>
</dbReference>
<keyword evidence="4" id="KW-0233">DNA recombination</keyword>
<evidence type="ECO:0000259" key="5">
    <source>
        <dbReference type="PROSITE" id="PS51898"/>
    </source>
</evidence>
<reference evidence="8 9" key="1">
    <citation type="journal article" date="2019" name="Syst. Appl. Microbiol.">
        <title>Polyphasic characterization of two novel Lactobacillus spp. isolated from blown salami packages: Description of Lactobacillus halodurans sp. nov. and Lactobacillus salsicarnum sp. nov.</title>
        <authorList>
            <person name="Schuster J.A."/>
            <person name="Klingl A."/>
            <person name="Vogel R.F."/>
            <person name="Ehrmann M.A."/>
        </authorList>
    </citation>
    <scope>NUCLEOTIDE SEQUENCE [LARGE SCALE GENOMIC DNA]</scope>
    <source>
        <strain evidence="6 9">TMW 1.2098</strain>
        <strain evidence="7 8">TMW 1.2118</strain>
    </source>
</reference>
<dbReference type="Proteomes" id="UP000436655">
    <property type="component" value="Unassembled WGS sequence"/>
</dbReference>
<dbReference type="Gene3D" id="1.10.443.10">
    <property type="entry name" value="Intergrase catalytic core"/>
    <property type="match status" value="1"/>
</dbReference>
<dbReference type="EMBL" id="VDFN01000001">
    <property type="protein sequence ID" value="MQS44283.1"/>
    <property type="molecule type" value="Genomic_DNA"/>
</dbReference>
<name>A0A5P0ZEY8_9LACO</name>
<keyword evidence="2" id="KW-0229">DNA integration</keyword>
<dbReference type="PANTHER" id="PTHR30629">
    <property type="entry name" value="PROPHAGE INTEGRASE"/>
    <property type="match status" value="1"/>
</dbReference>
<dbReference type="Pfam" id="PF00589">
    <property type="entry name" value="Phage_integrase"/>
    <property type="match status" value="1"/>
</dbReference>
<evidence type="ECO:0000256" key="3">
    <source>
        <dbReference type="ARBA" id="ARBA00023125"/>
    </source>
</evidence>
<dbReference type="GO" id="GO:0003677">
    <property type="term" value="F:DNA binding"/>
    <property type="evidence" value="ECO:0007669"/>
    <property type="project" value="UniProtKB-KW"/>
</dbReference>
<dbReference type="PANTHER" id="PTHR30629:SF2">
    <property type="entry name" value="PROPHAGE INTEGRASE INTS-RELATED"/>
    <property type="match status" value="1"/>
</dbReference>
<dbReference type="GO" id="GO:0006310">
    <property type="term" value="P:DNA recombination"/>
    <property type="evidence" value="ECO:0007669"/>
    <property type="project" value="UniProtKB-KW"/>
</dbReference>
<organism evidence="7 8">
    <name type="scientific">Companilactobacillus mishanensis</name>
    <dbReference type="NCBI Taxonomy" id="2486008"/>
    <lineage>
        <taxon>Bacteria</taxon>
        <taxon>Bacillati</taxon>
        <taxon>Bacillota</taxon>
        <taxon>Bacilli</taxon>
        <taxon>Lactobacillales</taxon>
        <taxon>Lactobacillaceae</taxon>
        <taxon>Companilactobacillus</taxon>
    </lineage>
</organism>
<dbReference type="EMBL" id="VDFM01000001">
    <property type="protein sequence ID" value="MQS51614.1"/>
    <property type="molecule type" value="Genomic_DNA"/>
</dbReference>
<gene>
    <name evidence="7" type="ORF">FHL02_01125</name>
    <name evidence="6" type="ORF">FHL03_02145</name>
</gene>
<reference evidence="6" key="2">
    <citation type="submission" date="2019-05" db="EMBL/GenBank/DDBJ databases">
        <authorList>
            <person name="Schuster J.A."/>
            <person name="Ehrmann M.A."/>
        </authorList>
    </citation>
    <scope>NUCLEOTIDE SEQUENCE</scope>
    <source>
        <strain evidence="6">TMW 1.2098</strain>
    </source>
</reference>
<evidence type="ECO:0000313" key="6">
    <source>
        <dbReference type="EMBL" id="MQS44283.1"/>
    </source>
</evidence>
<dbReference type="OrthoDB" id="9803188at2"/>
<sequence>MRTFYFNYCTNIRSTGGQKNMAKSPIKTYISKSTGVTTYYFQIRLGDTVTKRRGFPTKRQAEVAYFNLKQEYYDGKLKSLTGKKVTFREVYKDWKVIYKNSVREQTYIHTKQYFKTNILPHFGDKYINKITVRDCQKALDDWVSKLSYYKTMANYTEQVFKLALKYNYITENPFDKIDIPRQSRYKLALKMKHEKQGNNFFTESELMKFLKYANMRHFKYYAFFRLLAFTGMRRGEILAIGWKDLDYETKYLTISKSLNVQVGGGNVVGPTKNGKSRIIIIDDKTLEVLAQWKQQLIDEGKYVEDVMFPSYDKEKNGTYYSQNAPRKWEDTILKDMKFDKDRRVTIHGFRHTHAVLLYDMNPNITPKDVQHRLGHATSKFTMDVYEHVTENSDDKITEALKNMDKM</sequence>
<dbReference type="InterPro" id="IPR050808">
    <property type="entry name" value="Phage_Integrase"/>
</dbReference>
<evidence type="ECO:0000313" key="7">
    <source>
        <dbReference type="EMBL" id="MQS51614.1"/>
    </source>
</evidence>
<feature type="domain" description="Tyr recombinase" evidence="5">
    <location>
        <begin position="196"/>
        <end position="398"/>
    </location>
</feature>
<dbReference type="SUPFAM" id="SSF56349">
    <property type="entry name" value="DNA breaking-rejoining enzymes"/>
    <property type="match status" value="1"/>
</dbReference>
<dbReference type="Proteomes" id="UP000380386">
    <property type="component" value="Unassembled WGS sequence"/>
</dbReference>
<dbReference type="CDD" id="cd01189">
    <property type="entry name" value="INT_ICEBs1_C_like"/>
    <property type="match status" value="1"/>
</dbReference>
<evidence type="ECO:0000313" key="9">
    <source>
        <dbReference type="Proteomes" id="UP000436655"/>
    </source>
</evidence>
<dbReference type="InterPro" id="IPR011010">
    <property type="entry name" value="DNA_brk_join_enz"/>
</dbReference>
<keyword evidence="3" id="KW-0238">DNA-binding</keyword>
<dbReference type="AlphaFoldDB" id="A0A5P0ZEY8"/>